<gene>
    <name evidence="1" type="ORF">F8M41_013235</name>
</gene>
<dbReference type="EMBL" id="WTPW01002687">
    <property type="protein sequence ID" value="KAF0370529.1"/>
    <property type="molecule type" value="Genomic_DNA"/>
</dbReference>
<dbReference type="Proteomes" id="UP000439903">
    <property type="component" value="Unassembled WGS sequence"/>
</dbReference>
<name>A0A8H3WWY9_GIGMA</name>
<dbReference type="AlphaFoldDB" id="A0A8H3WWY9"/>
<keyword evidence="2" id="KW-1185">Reference proteome</keyword>
<protein>
    <submittedName>
        <fullName evidence="1">Uncharacterized protein</fullName>
    </submittedName>
</protein>
<evidence type="ECO:0000313" key="2">
    <source>
        <dbReference type="Proteomes" id="UP000439903"/>
    </source>
</evidence>
<comment type="caution">
    <text evidence="1">The sequence shown here is derived from an EMBL/GenBank/DDBJ whole genome shotgun (WGS) entry which is preliminary data.</text>
</comment>
<accession>A0A8H3WWY9</accession>
<organism evidence="1 2">
    <name type="scientific">Gigaspora margarita</name>
    <dbReference type="NCBI Taxonomy" id="4874"/>
    <lineage>
        <taxon>Eukaryota</taxon>
        <taxon>Fungi</taxon>
        <taxon>Fungi incertae sedis</taxon>
        <taxon>Mucoromycota</taxon>
        <taxon>Glomeromycotina</taxon>
        <taxon>Glomeromycetes</taxon>
        <taxon>Diversisporales</taxon>
        <taxon>Gigasporaceae</taxon>
        <taxon>Gigaspora</taxon>
    </lineage>
</organism>
<sequence length="123" mass="14347">MNIKRLTVIKNLLVMKNSEEQLNDIGIFKDVKKVFKWSLNSSEGGDSIGQFNLERYHQSKLKVRRINASRWLCQVKRGCNKVDGYDKDDRYNKGDKYVKDSSYDDKYEVISKSISKINYKVAA</sequence>
<proteinExistence type="predicted"/>
<evidence type="ECO:0000313" key="1">
    <source>
        <dbReference type="EMBL" id="KAF0370529.1"/>
    </source>
</evidence>
<reference evidence="1 2" key="1">
    <citation type="journal article" date="2019" name="Environ. Microbiol.">
        <title>At the nexus of three kingdoms: the genome of the mycorrhizal fungus Gigaspora margarita provides insights into plant, endobacterial and fungal interactions.</title>
        <authorList>
            <person name="Venice F."/>
            <person name="Ghignone S."/>
            <person name="Salvioli di Fossalunga A."/>
            <person name="Amselem J."/>
            <person name="Novero M."/>
            <person name="Xianan X."/>
            <person name="Sedzielewska Toro K."/>
            <person name="Morin E."/>
            <person name="Lipzen A."/>
            <person name="Grigoriev I.V."/>
            <person name="Henrissat B."/>
            <person name="Martin F.M."/>
            <person name="Bonfante P."/>
        </authorList>
    </citation>
    <scope>NUCLEOTIDE SEQUENCE [LARGE SCALE GENOMIC DNA]</scope>
    <source>
        <strain evidence="1 2">BEG34</strain>
    </source>
</reference>